<keyword evidence="2" id="KW-0333">Golgi apparatus</keyword>
<evidence type="ECO:0000313" key="4">
    <source>
        <dbReference type="EMBL" id="KKA28877.1"/>
    </source>
</evidence>
<feature type="compositionally biased region" description="Acidic residues" evidence="3">
    <location>
        <begin position="282"/>
        <end position="291"/>
    </location>
</feature>
<keyword evidence="2" id="KW-0653">Protein transport</keyword>
<gene>
    <name evidence="4" type="ORF">TD95_000270</name>
</gene>
<dbReference type="Proteomes" id="UP000033483">
    <property type="component" value="Unassembled WGS sequence"/>
</dbReference>
<feature type="region of interest" description="Disordered" evidence="3">
    <location>
        <begin position="272"/>
        <end position="291"/>
    </location>
</feature>
<evidence type="ECO:0000256" key="2">
    <source>
        <dbReference type="RuleBase" id="RU368010"/>
    </source>
</evidence>
<comment type="similarity">
    <text evidence="1 2">Belongs to the VPS51 family.</text>
</comment>
<reference evidence="4 5" key="1">
    <citation type="submission" date="2015-03" db="EMBL/GenBank/DDBJ databases">
        <authorList>
            <person name="Radwan O."/>
            <person name="Al-Naeli F.A."/>
            <person name="Rendon G.A."/>
            <person name="Fields C."/>
        </authorList>
    </citation>
    <scope>NUCLEOTIDE SEQUENCE [LARGE SCALE GENOMIC DNA]</scope>
    <source>
        <strain evidence="4">CR-DP1</strain>
    </source>
</reference>
<dbReference type="OrthoDB" id="203678at2759"/>
<dbReference type="GO" id="GO:0006869">
    <property type="term" value="P:lipid transport"/>
    <property type="evidence" value="ECO:0007669"/>
    <property type="project" value="UniProtKB-UniRule"/>
</dbReference>
<keyword evidence="2" id="KW-0445">Lipid transport</keyword>
<accession>A0A0F4ZEE6</accession>
<dbReference type="Pfam" id="PF08700">
    <property type="entry name" value="VPS51_Exo84_N"/>
    <property type="match status" value="1"/>
</dbReference>
<evidence type="ECO:0000313" key="5">
    <source>
        <dbReference type="Proteomes" id="UP000033483"/>
    </source>
</evidence>
<comment type="caution">
    <text evidence="4">The sequence shown here is derived from an EMBL/GenBank/DDBJ whole genome shotgun (WGS) entry which is preliminary data.</text>
</comment>
<evidence type="ECO:0000256" key="3">
    <source>
        <dbReference type="SAM" id="MobiDB-lite"/>
    </source>
</evidence>
<sequence>MSTIASPRDPSMGLSARRLPGTPVLTSPAGSARPSLDLPRSGTASPSLPPAAPVPSAAKRKNRAALREYYNIQRERSGTSSVSPPPQQQQQQQDGPHSEVPAGELDAPDFDVAEYVRKAAAENGLEDLLHVYTRVLAEIRALDAEKKALVYDNYNKLITATETIRKMRTNMDPLNPLAAQLDPRMAHIQEQATAICESLRTATPEQTPALLAAQRARQVASDVLAVPARLRFLAAQKRWEDAEKEWELPRKLLVAWKEKGVGGEEVGRLLEEGDGIVAEADKEAEEGEESS</sequence>
<name>A0A0F4ZEE6_9PEZI</name>
<organism evidence="4 5">
    <name type="scientific">Thielaviopsis punctulata</name>
    <dbReference type="NCBI Taxonomy" id="72032"/>
    <lineage>
        <taxon>Eukaryota</taxon>
        <taxon>Fungi</taxon>
        <taxon>Dikarya</taxon>
        <taxon>Ascomycota</taxon>
        <taxon>Pezizomycotina</taxon>
        <taxon>Sordariomycetes</taxon>
        <taxon>Hypocreomycetidae</taxon>
        <taxon>Microascales</taxon>
        <taxon>Ceratocystidaceae</taxon>
        <taxon>Thielaviopsis</taxon>
    </lineage>
</organism>
<dbReference type="GO" id="GO:0016020">
    <property type="term" value="C:membrane"/>
    <property type="evidence" value="ECO:0007669"/>
    <property type="project" value="TreeGrafter"/>
</dbReference>
<comment type="subunit">
    <text evidence="2">Component of the Golgi-associated retrograde protein (GARP) complex.</text>
</comment>
<dbReference type="GO" id="GO:0032456">
    <property type="term" value="P:endocytic recycling"/>
    <property type="evidence" value="ECO:0007669"/>
    <property type="project" value="TreeGrafter"/>
</dbReference>
<keyword evidence="2" id="KW-0813">Transport</keyword>
<keyword evidence="5" id="KW-1185">Reference proteome</keyword>
<dbReference type="PANTHER" id="PTHR15954">
    <property type="entry name" value="VACUOLAR PROTEIN SORTING-ASSOCIATED PROTEIN 51 HOMOLOG"/>
    <property type="match status" value="1"/>
</dbReference>
<protein>
    <recommendedName>
        <fullName evidence="2">Vacuolar protein sorting-associated protein 51 homolog</fullName>
    </recommendedName>
</protein>
<dbReference type="GO" id="GO:0042147">
    <property type="term" value="P:retrograde transport, endosome to Golgi"/>
    <property type="evidence" value="ECO:0007669"/>
    <property type="project" value="UniProtKB-UniRule"/>
</dbReference>
<dbReference type="PANTHER" id="PTHR15954:SF4">
    <property type="entry name" value="VACUOLAR PROTEIN SORTING-ASSOCIATED PROTEIN 51 HOMOLOG"/>
    <property type="match status" value="1"/>
</dbReference>
<comment type="subcellular location">
    <subcellularLocation>
        <location evidence="2">Golgi apparatus</location>
        <location evidence="2">trans-Golgi network</location>
    </subcellularLocation>
</comment>
<dbReference type="GO" id="GO:0015031">
    <property type="term" value="P:protein transport"/>
    <property type="evidence" value="ECO:0007669"/>
    <property type="project" value="UniProtKB-UniRule"/>
</dbReference>
<proteinExistence type="inferred from homology"/>
<dbReference type="InterPro" id="IPR014812">
    <property type="entry name" value="Vps51"/>
</dbReference>
<evidence type="ECO:0000256" key="1">
    <source>
        <dbReference type="ARBA" id="ARBA00006080"/>
    </source>
</evidence>
<dbReference type="AlphaFoldDB" id="A0A0F4ZEE6"/>
<dbReference type="GO" id="GO:0005829">
    <property type="term" value="C:cytosol"/>
    <property type="evidence" value="ECO:0007669"/>
    <property type="project" value="GOC"/>
</dbReference>
<dbReference type="GO" id="GO:0007030">
    <property type="term" value="P:Golgi organization"/>
    <property type="evidence" value="ECO:0007669"/>
    <property type="project" value="UniProtKB-UniRule"/>
</dbReference>
<dbReference type="EMBL" id="LAEV01001117">
    <property type="protein sequence ID" value="KKA28877.1"/>
    <property type="molecule type" value="Genomic_DNA"/>
</dbReference>
<feature type="region of interest" description="Disordered" evidence="3">
    <location>
        <begin position="1"/>
        <end position="105"/>
    </location>
</feature>
<dbReference type="GO" id="GO:0000938">
    <property type="term" value="C:GARP complex"/>
    <property type="evidence" value="ECO:0007669"/>
    <property type="project" value="UniProtKB-UniRule"/>
</dbReference>
<dbReference type="GO" id="GO:1990745">
    <property type="term" value="C:EARP complex"/>
    <property type="evidence" value="ECO:0007669"/>
    <property type="project" value="TreeGrafter"/>
</dbReference>
<dbReference type="GO" id="GO:0048193">
    <property type="term" value="P:Golgi vesicle transport"/>
    <property type="evidence" value="ECO:0007669"/>
    <property type="project" value="TreeGrafter"/>
</dbReference>
<comment type="function">
    <text evidence="2">Acts as component of the GARP complex that is involved in retrograde transport from early and late endosomes to the trans-Golgi network (TGN).</text>
</comment>